<evidence type="ECO:0000313" key="3">
    <source>
        <dbReference type="Proteomes" id="UP001595962"/>
    </source>
</evidence>
<dbReference type="EMBL" id="JBHSGB010000004">
    <property type="protein sequence ID" value="MFC4654149.1"/>
    <property type="molecule type" value="Genomic_DNA"/>
</dbReference>
<keyword evidence="1" id="KW-1133">Transmembrane helix</keyword>
<accession>A0ABV9JHI7</accession>
<proteinExistence type="predicted"/>
<name>A0ABV9JHI7_9GAMM</name>
<evidence type="ECO:0008006" key="4">
    <source>
        <dbReference type="Google" id="ProtNLM"/>
    </source>
</evidence>
<keyword evidence="3" id="KW-1185">Reference proteome</keyword>
<dbReference type="Proteomes" id="UP001595962">
    <property type="component" value="Unassembled WGS sequence"/>
</dbReference>
<dbReference type="RefSeq" id="WP_377331899.1">
    <property type="nucleotide sequence ID" value="NZ_JBHSGB010000004.1"/>
</dbReference>
<feature type="transmembrane region" description="Helical" evidence="1">
    <location>
        <begin position="28"/>
        <end position="48"/>
    </location>
</feature>
<evidence type="ECO:0000256" key="1">
    <source>
        <dbReference type="SAM" id="Phobius"/>
    </source>
</evidence>
<organism evidence="2 3">
    <name type="scientific">Rheinheimera marina</name>
    <dbReference type="NCBI Taxonomy" id="1774958"/>
    <lineage>
        <taxon>Bacteria</taxon>
        <taxon>Pseudomonadati</taxon>
        <taxon>Pseudomonadota</taxon>
        <taxon>Gammaproteobacteria</taxon>
        <taxon>Chromatiales</taxon>
        <taxon>Chromatiaceae</taxon>
        <taxon>Rheinheimera</taxon>
    </lineage>
</organism>
<comment type="caution">
    <text evidence="2">The sequence shown here is derived from an EMBL/GenBank/DDBJ whole genome shotgun (WGS) entry which is preliminary data.</text>
</comment>
<sequence>MVLATALSLCMLMAYAFLQRVNVWVRHTLLPLSLLGFGSLMFSFGYYFDNPVFQQTYQAPLYKENASSNLTGQRIVSLASLNIQFSGCFKQLTELACRLELINQGKDADFAFHSKTSAFDPQGNALQLKALLVGEKKYGPRDSFDLAKNIKRPVTLVFELNNSAIGQLDLLRLHFDHFNQGETKGVKFSNIPL</sequence>
<reference evidence="3" key="1">
    <citation type="journal article" date="2019" name="Int. J. Syst. Evol. Microbiol.">
        <title>The Global Catalogue of Microorganisms (GCM) 10K type strain sequencing project: providing services to taxonomists for standard genome sequencing and annotation.</title>
        <authorList>
            <consortium name="The Broad Institute Genomics Platform"/>
            <consortium name="The Broad Institute Genome Sequencing Center for Infectious Disease"/>
            <person name="Wu L."/>
            <person name="Ma J."/>
        </authorList>
    </citation>
    <scope>NUCLEOTIDE SEQUENCE [LARGE SCALE GENOMIC DNA]</scope>
    <source>
        <strain evidence="3">DT28</strain>
    </source>
</reference>
<gene>
    <name evidence="2" type="ORF">ACFO3I_03810</name>
</gene>
<evidence type="ECO:0000313" key="2">
    <source>
        <dbReference type="EMBL" id="MFC4654149.1"/>
    </source>
</evidence>
<protein>
    <recommendedName>
        <fullName evidence="4">DUF2393 domain-containing protein</fullName>
    </recommendedName>
</protein>
<keyword evidence="1" id="KW-0812">Transmembrane</keyword>
<keyword evidence="1" id="KW-0472">Membrane</keyword>